<evidence type="ECO:0000256" key="1">
    <source>
        <dbReference type="SAM" id="Phobius"/>
    </source>
</evidence>
<reference evidence="2 3" key="1">
    <citation type="submission" date="2018-07" db="EMBL/GenBank/DDBJ databases">
        <title>Arthrobacter sp. nov., isolated from raw cow's milk with high bacterial count.</title>
        <authorList>
            <person name="Hahne J."/>
            <person name="Isele D."/>
            <person name="Lipski A."/>
        </authorList>
    </citation>
    <scope>NUCLEOTIDE SEQUENCE [LARGE SCALE GENOMIC DNA]</scope>
    <source>
        <strain evidence="2 3">JZ R-35</strain>
    </source>
</reference>
<organism evidence="2 3">
    <name type="scientific">Galactobacter valiniphilus</name>
    <dbReference type="NCBI Taxonomy" id="2676122"/>
    <lineage>
        <taxon>Bacteria</taxon>
        <taxon>Bacillati</taxon>
        <taxon>Actinomycetota</taxon>
        <taxon>Actinomycetes</taxon>
        <taxon>Micrococcales</taxon>
        <taxon>Micrococcaceae</taxon>
        <taxon>Galactobacter</taxon>
    </lineage>
</organism>
<feature type="transmembrane region" description="Helical" evidence="1">
    <location>
        <begin position="42"/>
        <end position="62"/>
    </location>
</feature>
<dbReference type="RefSeq" id="WP_119423973.1">
    <property type="nucleotide sequence ID" value="NZ_QQXK01000006.1"/>
</dbReference>
<evidence type="ECO:0000313" key="3">
    <source>
        <dbReference type="Proteomes" id="UP000265419"/>
    </source>
</evidence>
<keyword evidence="1" id="KW-1133">Transmembrane helix</keyword>
<keyword evidence="1" id="KW-0472">Membrane</keyword>
<keyword evidence="1" id="KW-0812">Transmembrane</keyword>
<dbReference type="Proteomes" id="UP000265419">
    <property type="component" value="Unassembled WGS sequence"/>
</dbReference>
<name>A0A399JC00_9MICC</name>
<keyword evidence="3" id="KW-1185">Reference proteome</keyword>
<feature type="transmembrane region" description="Helical" evidence="1">
    <location>
        <begin position="12"/>
        <end position="36"/>
    </location>
</feature>
<accession>A0A399JC00</accession>
<protein>
    <submittedName>
        <fullName evidence="2">Uncharacterized protein</fullName>
    </submittedName>
</protein>
<evidence type="ECO:0000313" key="2">
    <source>
        <dbReference type="EMBL" id="RII43068.1"/>
    </source>
</evidence>
<dbReference type="EMBL" id="QQXK01000006">
    <property type="protein sequence ID" value="RII43068.1"/>
    <property type="molecule type" value="Genomic_DNA"/>
</dbReference>
<dbReference type="AlphaFoldDB" id="A0A399JC00"/>
<proteinExistence type="predicted"/>
<sequence>METHIRRLPTQGVVTLAHAIIALGVCLVVIGLVAAWGAQSSLGPLLFLVGSLVAVVGGAVRYDAVRRLSSYSPGDPQFRPDHRH</sequence>
<gene>
    <name evidence="2" type="ORF">DWB68_04615</name>
</gene>
<comment type="caution">
    <text evidence="2">The sequence shown here is derived from an EMBL/GenBank/DDBJ whole genome shotgun (WGS) entry which is preliminary data.</text>
</comment>